<keyword evidence="3" id="KW-1185">Reference proteome</keyword>
<dbReference type="SUPFAM" id="SSF46774">
    <property type="entry name" value="ARID-like"/>
    <property type="match status" value="1"/>
</dbReference>
<dbReference type="AlphaFoldDB" id="A0AAN7GIN1"/>
<gene>
    <name evidence="2" type="ORF">SAY87_025892</name>
</gene>
<reference evidence="2 3" key="1">
    <citation type="journal article" date="2023" name="Hortic Res">
        <title>Pangenome of water caltrop reveals structural variations and asymmetric subgenome divergence after allopolyploidization.</title>
        <authorList>
            <person name="Zhang X."/>
            <person name="Chen Y."/>
            <person name="Wang L."/>
            <person name="Yuan Y."/>
            <person name="Fang M."/>
            <person name="Shi L."/>
            <person name="Lu R."/>
            <person name="Comes H.P."/>
            <person name="Ma Y."/>
            <person name="Chen Y."/>
            <person name="Huang G."/>
            <person name="Zhou Y."/>
            <person name="Zheng Z."/>
            <person name="Qiu Y."/>
        </authorList>
    </citation>
    <scope>NUCLEOTIDE SEQUENCE [LARGE SCALE GENOMIC DNA]</scope>
    <source>
        <tissue evidence="2">Roots</tissue>
    </source>
</reference>
<dbReference type="PROSITE" id="PS51011">
    <property type="entry name" value="ARID"/>
    <property type="match status" value="1"/>
</dbReference>
<proteinExistence type="predicted"/>
<name>A0AAN7GIN1_9MYRT</name>
<organism evidence="2 3">
    <name type="scientific">Trapa incisa</name>
    <dbReference type="NCBI Taxonomy" id="236973"/>
    <lineage>
        <taxon>Eukaryota</taxon>
        <taxon>Viridiplantae</taxon>
        <taxon>Streptophyta</taxon>
        <taxon>Embryophyta</taxon>
        <taxon>Tracheophyta</taxon>
        <taxon>Spermatophyta</taxon>
        <taxon>Magnoliopsida</taxon>
        <taxon>eudicotyledons</taxon>
        <taxon>Gunneridae</taxon>
        <taxon>Pentapetalae</taxon>
        <taxon>rosids</taxon>
        <taxon>malvids</taxon>
        <taxon>Myrtales</taxon>
        <taxon>Lythraceae</taxon>
        <taxon>Trapa</taxon>
    </lineage>
</organism>
<dbReference type="Gene3D" id="1.10.150.60">
    <property type="entry name" value="ARID DNA-binding domain"/>
    <property type="match status" value="1"/>
</dbReference>
<comment type="caution">
    <text evidence="2">The sequence shown here is derived from an EMBL/GenBank/DDBJ whole genome shotgun (WGS) entry which is preliminary data.</text>
</comment>
<accession>A0AAN7GIN1</accession>
<feature type="domain" description="ARID" evidence="1">
    <location>
        <begin position="501"/>
        <end position="566"/>
    </location>
</feature>
<dbReference type="GO" id="GO:0003677">
    <property type="term" value="F:DNA binding"/>
    <property type="evidence" value="ECO:0007669"/>
    <property type="project" value="InterPro"/>
</dbReference>
<dbReference type="InterPro" id="IPR042293">
    <property type="entry name" value="ARID4"/>
</dbReference>
<dbReference type="InterPro" id="IPR036431">
    <property type="entry name" value="ARID_dom_sf"/>
</dbReference>
<evidence type="ECO:0000313" key="2">
    <source>
        <dbReference type="EMBL" id="KAK4746855.1"/>
    </source>
</evidence>
<dbReference type="CDD" id="cd16100">
    <property type="entry name" value="ARID"/>
    <property type="match status" value="1"/>
</dbReference>
<dbReference type="PANTHER" id="PTHR46694">
    <property type="entry name" value="AT-RICH INTERACTIVE DOMAIN-CONTAINING PROTEIN 4"/>
    <property type="match status" value="1"/>
</dbReference>
<evidence type="ECO:0000259" key="1">
    <source>
        <dbReference type="PROSITE" id="PS51011"/>
    </source>
</evidence>
<sequence>MVFTAQGFYRNHVSLLAVTCGKVSDETLNLDVSEVQLRYLIPELVSSGCLEVIVLKNPDVNEFKRVLKASQFNFVYLQGLQFEDSEEVAPLILGDIDLSDPEALCSAFGSALPTTSRFIWRYQTQKKQQRHSNQREFPVIYWKNVLSHYEMTHFCQALFSVMQSSCSHTWDAFQFAHASFRLYCLKNEKAYMESSGPRLLGDPPKIDIVQPDTGAPDEEESVEGISSVKIYDDDVKIRVLVCGFKHIMDAAVLENLEDGIYSLLSIEIRGSRLHNRTSAPPLPLQAGTISWGVVTMRCDFSTCSSAHISLLVSQTCFNDQVLKQLAPDISYQSLVALGIASIQGVPVASFEKEDADRLLFLSSRLNEELEQNNFTLSICPGWLKPPLPMRKVSETTTSNLTYVNGGNNNKKRVANVDPMRPIPRARSHKIAPFYGFLPENERHDGVQAKASHSAIQMKNNSVGPSISHRRLSGNSLQSQQIISLNPLPLKKHRCGRSPIQVCSEEEFLRDVMQFLIVRGYNRLVPQGGLAKFPDVVLNAKRLDLFNLYKEVVSRGGFHVGNGINWK</sequence>
<dbReference type="EMBL" id="JAXIOK010000020">
    <property type="protein sequence ID" value="KAK4746855.1"/>
    <property type="molecule type" value="Genomic_DNA"/>
</dbReference>
<dbReference type="PANTHER" id="PTHR46694:SF1">
    <property type="entry name" value="AT-RICH INTERACTIVE DOMAIN-CONTAINING PROTEIN 4"/>
    <property type="match status" value="1"/>
</dbReference>
<dbReference type="InterPro" id="IPR001606">
    <property type="entry name" value="ARID_dom"/>
</dbReference>
<dbReference type="Proteomes" id="UP001345219">
    <property type="component" value="Chromosome 20"/>
</dbReference>
<protein>
    <recommendedName>
        <fullName evidence="1">ARID domain-containing protein</fullName>
    </recommendedName>
</protein>
<evidence type="ECO:0000313" key="3">
    <source>
        <dbReference type="Proteomes" id="UP001345219"/>
    </source>
</evidence>